<keyword evidence="5" id="KW-0282">Flagellum</keyword>
<comment type="subunit">
    <text evidence="4">Interacts with translational regulator CsrA and flagellin(s).</text>
</comment>
<reference evidence="5" key="1">
    <citation type="submission" date="2020-03" db="EMBL/GenBank/DDBJ databases">
        <title>Draft sequencing of Paenibacilllus sp. S3N08.</title>
        <authorList>
            <person name="Kim D.-U."/>
        </authorList>
    </citation>
    <scope>NUCLEOTIDE SEQUENCE</scope>
    <source>
        <strain evidence="5">S3N08</strain>
    </source>
</reference>
<dbReference type="RefSeq" id="WP_166154242.1">
    <property type="nucleotide sequence ID" value="NZ_JAAOIW010000014.1"/>
</dbReference>
<dbReference type="SUPFAM" id="SSF141457">
    <property type="entry name" value="BH3618-like"/>
    <property type="match status" value="1"/>
</dbReference>
<name>A0ABX0JGP9_9BACL</name>
<organism evidence="5 6">
    <name type="scientific">Paenibacillus agricola</name>
    <dbReference type="NCBI Taxonomy" id="2716264"/>
    <lineage>
        <taxon>Bacteria</taxon>
        <taxon>Bacillati</taxon>
        <taxon>Bacillota</taxon>
        <taxon>Bacilli</taxon>
        <taxon>Bacillales</taxon>
        <taxon>Paenibacillaceae</taxon>
        <taxon>Paenibacillus</taxon>
    </lineage>
</organism>
<proteinExistence type="inferred from homology"/>
<dbReference type="PANTHER" id="PTHR39190:SF1">
    <property type="entry name" value="FLAGELLAR ASSEMBLY FACTOR FLIW"/>
    <property type="match status" value="1"/>
</dbReference>
<comment type="similarity">
    <text evidence="4">Belongs to the FliW family.</text>
</comment>
<comment type="subcellular location">
    <subcellularLocation>
        <location evidence="4">Cytoplasm</location>
    </subcellularLocation>
</comment>
<keyword evidence="4" id="KW-0143">Chaperone</keyword>
<evidence type="ECO:0000256" key="3">
    <source>
        <dbReference type="ARBA" id="ARBA00022845"/>
    </source>
</evidence>
<gene>
    <name evidence="4" type="primary">fliW</name>
    <name evidence="5" type="ORF">G9U52_29035</name>
</gene>
<accession>A0ABX0JGP9</accession>
<dbReference type="InterPro" id="IPR003775">
    <property type="entry name" value="Flagellar_assembly_factor_FliW"/>
</dbReference>
<keyword evidence="6" id="KW-1185">Reference proteome</keyword>
<keyword evidence="3 4" id="KW-0810">Translation regulation</keyword>
<keyword evidence="1 4" id="KW-0963">Cytoplasm</keyword>
<comment type="caution">
    <text evidence="5">The sequence shown here is derived from an EMBL/GenBank/DDBJ whole genome shotgun (WGS) entry which is preliminary data.</text>
</comment>
<keyword evidence="5" id="KW-0966">Cell projection</keyword>
<evidence type="ECO:0000313" key="5">
    <source>
        <dbReference type="EMBL" id="NHN33868.1"/>
    </source>
</evidence>
<protein>
    <recommendedName>
        <fullName evidence="4">Flagellar assembly factor FliW</fullName>
    </recommendedName>
</protein>
<keyword evidence="5" id="KW-0969">Cilium</keyword>
<dbReference type="PANTHER" id="PTHR39190">
    <property type="entry name" value="FLAGELLAR ASSEMBLY FACTOR FLIW"/>
    <property type="match status" value="1"/>
</dbReference>
<evidence type="ECO:0000256" key="2">
    <source>
        <dbReference type="ARBA" id="ARBA00022795"/>
    </source>
</evidence>
<dbReference type="Gene3D" id="2.30.290.10">
    <property type="entry name" value="BH3618-like"/>
    <property type="match status" value="1"/>
</dbReference>
<keyword evidence="2 4" id="KW-1005">Bacterial flagellum biogenesis</keyword>
<evidence type="ECO:0000256" key="1">
    <source>
        <dbReference type="ARBA" id="ARBA00022490"/>
    </source>
</evidence>
<dbReference type="InterPro" id="IPR024046">
    <property type="entry name" value="Flagellar_assmbl_FliW_dom_sf"/>
</dbReference>
<sequence length="151" mass="17005">MEISTVRFGEIEIQDTEVITFSQGLPGFEQLQQYVIIKPNLELPFSFLQSVEDGEVAFIVVSPFVFYPAYEFDISEDAKQELAIKEETDVLVWNIVSIRDNLEDATINLLAPIIVNNKDLLGKQIILQGTNYTVKQKLISVQQPVVEGGEV</sequence>
<dbReference type="Pfam" id="PF02623">
    <property type="entry name" value="FliW"/>
    <property type="match status" value="1"/>
</dbReference>
<dbReference type="NCBIfam" id="NF009793">
    <property type="entry name" value="PRK13285.1-1"/>
    <property type="match status" value="1"/>
</dbReference>
<dbReference type="Proteomes" id="UP001165962">
    <property type="component" value="Unassembled WGS sequence"/>
</dbReference>
<evidence type="ECO:0000313" key="6">
    <source>
        <dbReference type="Proteomes" id="UP001165962"/>
    </source>
</evidence>
<dbReference type="HAMAP" id="MF_01185">
    <property type="entry name" value="FliW"/>
    <property type="match status" value="1"/>
</dbReference>
<dbReference type="EMBL" id="JAAOIW010000014">
    <property type="protein sequence ID" value="NHN33868.1"/>
    <property type="molecule type" value="Genomic_DNA"/>
</dbReference>
<comment type="function">
    <text evidence="4">Acts as an anti-CsrA protein, binds CsrA and prevents it from repressing translation of its target genes, one of which is flagellin. Binds to flagellin and participates in the assembly of the flagellum.</text>
</comment>
<evidence type="ECO:0000256" key="4">
    <source>
        <dbReference type="HAMAP-Rule" id="MF_01185"/>
    </source>
</evidence>